<evidence type="ECO:0000313" key="3">
    <source>
        <dbReference type="Proteomes" id="UP001642502"/>
    </source>
</evidence>
<proteinExistence type="predicted"/>
<reference evidence="2 3" key="1">
    <citation type="submission" date="2024-01" db="EMBL/GenBank/DDBJ databases">
        <authorList>
            <person name="Allen C."/>
            <person name="Tagirdzhanova G."/>
        </authorList>
    </citation>
    <scope>NUCLEOTIDE SEQUENCE [LARGE SCALE GENOMIC DNA]</scope>
    <source>
        <strain evidence="2 3">CBS 119000</strain>
    </source>
</reference>
<protein>
    <submittedName>
        <fullName evidence="2">Uncharacterized protein</fullName>
    </submittedName>
</protein>
<evidence type="ECO:0000313" key="2">
    <source>
        <dbReference type="EMBL" id="CAK7268642.1"/>
    </source>
</evidence>
<organism evidence="2 3">
    <name type="scientific">Sporothrix epigloea</name>
    <dbReference type="NCBI Taxonomy" id="1892477"/>
    <lineage>
        <taxon>Eukaryota</taxon>
        <taxon>Fungi</taxon>
        <taxon>Dikarya</taxon>
        <taxon>Ascomycota</taxon>
        <taxon>Pezizomycotina</taxon>
        <taxon>Sordariomycetes</taxon>
        <taxon>Sordariomycetidae</taxon>
        <taxon>Ophiostomatales</taxon>
        <taxon>Ophiostomataceae</taxon>
        <taxon>Sporothrix</taxon>
    </lineage>
</organism>
<keyword evidence="1" id="KW-0175">Coiled coil</keyword>
<sequence>MSFTRTYDTAVTCVGEAAKLMRAASIAASDLTECTLIKLSRARRCRKMRMQRMPSENLADDLVHDMRVLTHAVATSRNISTGVEIILEHSAAVRRAAIASSLSDPSSLITVDDTIASASEKFCRGCSRYAPLLQRAPSSANFPEHNERRDENVHELATTLRIGELIMYNSADTHYLAEEMRIIGLLSANLGKRLVSFTHECETAIHGQDDAESSTHTLVPNFCCRASELMARSVPALEIETHATQAFWIAIHKHFRNVEVTNATRPGYTWLGRFWERAMRTPRYKAMVRARDLLEQARAAKVRAQEALESLSNEMRDITGEPRWSLSEVFSVL</sequence>
<dbReference type="EMBL" id="CAWUON010000038">
    <property type="protein sequence ID" value="CAK7268642.1"/>
    <property type="molecule type" value="Genomic_DNA"/>
</dbReference>
<accession>A0ABP0DKC8</accession>
<keyword evidence="3" id="KW-1185">Reference proteome</keyword>
<name>A0ABP0DKC8_9PEZI</name>
<gene>
    <name evidence="2" type="ORF">SEPCBS119000_003165</name>
</gene>
<evidence type="ECO:0000256" key="1">
    <source>
        <dbReference type="SAM" id="Coils"/>
    </source>
</evidence>
<feature type="coiled-coil region" evidence="1">
    <location>
        <begin position="287"/>
        <end position="321"/>
    </location>
</feature>
<dbReference type="Proteomes" id="UP001642502">
    <property type="component" value="Unassembled WGS sequence"/>
</dbReference>
<comment type="caution">
    <text evidence="2">The sequence shown here is derived from an EMBL/GenBank/DDBJ whole genome shotgun (WGS) entry which is preliminary data.</text>
</comment>